<evidence type="ECO:0000313" key="1">
    <source>
        <dbReference type="EMBL" id="ATR79798.1"/>
    </source>
</evidence>
<gene>
    <name evidence="1" type="ORF">NP7_10565</name>
</gene>
<dbReference type="EMBL" id="CP024444">
    <property type="protein sequence ID" value="ATR79798.1"/>
    <property type="molecule type" value="Genomic_DNA"/>
</dbReference>
<evidence type="ECO:0000313" key="2">
    <source>
        <dbReference type="Proteomes" id="UP000229340"/>
    </source>
</evidence>
<proteinExistence type="predicted"/>
<dbReference type="AlphaFoldDB" id="A0A2D2LXQ3"/>
<reference evidence="2" key="1">
    <citation type="submission" date="2017-10" db="EMBL/GenBank/DDBJ databases">
        <title>Complete genome sequence of Moraxella osloensis NP7 isolated from human skin.</title>
        <authorList>
            <person name="Lee K."/>
            <person name="Lim J.Y."/>
            <person name="Hwang I."/>
        </authorList>
    </citation>
    <scope>NUCLEOTIDE SEQUENCE [LARGE SCALE GENOMIC DNA]</scope>
    <source>
        <strain evidence="2">NP7</strain>
        <plasmid evidence="2">pnp7-1</plasmid>
    </source>
</reference>
<name>A0A2D2LXQ3_FAUOS</name>
<geneLocation type="plasmid" evidence="2">
    <name>pnp7-1</name>
</geneLocation>
<keyword evidence="1" id="KW-0614">Plasmid</keyword>
<accession>A0A2D2LXQ3</accession>
<dbReference type="RefSeq" id="WP_100271140.1">
    <property type="nucleotide sequence ID" value="NZ_CP024444.1"/>
</dbReference>
<dbReference type="Proteomes" id="UP000229340">
    <property type="component" value="Plasmid pNP7-1"/>
</dbReference>
<organism evidence="1 2">
    <name type="scientific">Faucicola osloensis</name>
    <name type="common">Moraxella osloensis</name>
    <dbReference type="NCBI Taxonomy" id="34062"/>
    <lineage>
        <taxon>Bacteria</taxon>
        <taxon>Pseudomonadati</taxon>
        <taxon>Pseudomonadota</taxon>
        <taxon>Gammaproteobacteria</taxon>
        <taxon>Moraxellales</taxon>
        <taxon>Moraxellaceae</taxon>
        <taxon>Faucicola</taxon>
    </lineage>
</organism>
<protein>
    <submittedName>
        <fullName evidence="1">Uncharacterized protein</fullName>
    </submittedName>
</protein>
<sequence length="136" mass="15906">MQIFHVEFSMNDEIAQVAPVYCSLDNNQNLATLKSFIRNDIFSGYVENHLADKHLETDPIYRLKHDEFLRFITECEDAIDANDNTLKDFYCFYYRSALCGIDNDVFSIRIYRHHLYGSDGLAEHSYAKDFTQPMVS</sequence>